<dbReference type="InterPro" id="IPR032675">
    <property type="entry name" value="LRR_dom_sf"/>
</dbReference>
<feature type="region of interest" description="Disordered" evidence="2">
    <location>
        <begin position="684"/>
        <end position="703"/>
    </location>
</feature>
<dbReference type="EMBL" id="BNCQ01000085">
    <property type="protein sequence ID" value="GIM16806.1"/>
    <property type="molecule type" value="Genomic_DNA"/>
</dbReference>
<dbReference type="GO" id="GO:0005930">
    <property type="term" value="C:axoneme"/>
    <property type="evidence" value="ECO:0007669"/>
    <property type="project" value="UniProtKB-SubCell"/>
</dbReference>
<sequence length="1031" mass="106588">MDTFEELRLSDNISSGLSDDALVHHNTKSASSNSTSNLTAASLSNSALSLVDLPVSVWVFIAPHLFTRAVEALRLTCRAATHIVDSQLLRTLRLHPTVPWLLRLQCAGCTRLLTRRFSSLRVLFLRPASAKDYVNRIDLTACFTVLGPCPCLRALHLSGWPVPYQAQLYGMVPAFAPALTSLILEGAAGALTDAAVRKLADLSSLRRLAVRYGPVYEHKMPYTCPNLGALTQLTALQLVGAVPNQATAAALEPLTGLAHLHLELLHDGYDKGMQVLDLRKHTQLTSLTLRARPVWQLPERRYSHGTATPQLRNHHSLPCPAPLRLALQRLPPGLRSLAVDLPPWRPRPDAAWPTSPTTTATVAAASAAPSAVPCGPPALQFLACPPDFIPCLQDSGLNLHGLICLRLSPVPAAASRLHVRRGGGGGGGGGFGVGAATEDGFMEDGAAATPPCGPYCCGGGGRHQADGGREGCGSGAGECTTVPNQDFRASSSRTSESAQQLCGTANELRAPDPGQSGVSAGSGLVLDPRLQGGDTPRGSPGAFRKACGPGSISAAAAAAATEEEVDMVGPAEAEALGHLDLMSQRQAAVPAAAALVASTEEVRELYGESDVIAALRCLPAHLLRQPGGPSQSGSAAMAAAAATAAAAAADGAGSARSGLRHLEINVRLNTGDEQLLLQLLQPLSNPPSPGLQRTATSGEAGVEGRCNSTTATAAAGATAVLGCGTGVTLDLCLSVGRNVSPAALVRSLSASTVGEMVRHLTLMDLDLSYSSYYRGDTGGGIRSSLSYYHRHGIGSGNPDAAITSASASAAAASAAPWAGESELVGHDSVNGTAAVGDVDVDVRYTDIVTTAICSRTSTAAAAAAATALQETRGSYLHPSPLTPARLELPALSLLAAVCSLPQLRTLTLQPVRNMLGVLCMLAEHPALRVLRLLDVEEDGAHAAERPLLPRLRMLVLALGNDPWVTGGVSGTMGFSVPANVRSLPVGPAGGRGPVRGCTREYVVDGWIDKHGERVEVDSGGSEGEGRRGGVG</sequence>
<dbReference type="AlphaFoldDB" id="A0A8J4GZ30"/>
<organism evidence="3 4">
    <name type="scientific">Volvox reticuliferus</name>
    <dbReference type="NCBI Taxonomy" id="1737510"/>
    <lineage>
        <taxon>Eukaryota</taxon>
        <taxon>Viridiplantae</taxon>
        <taxon>Chlorophyta</taxon>
        <taxon>core chlorophytes</taxon>
        <taxon>Chlorophyceae</taxon>
        <taxon>CS clade</taxon>
        <taxon>Chlamydomonadales</taxon>
        <taxon>Volvocaceae</taxon>
        <taxon>Volvox</taxon>
    </lineage>
</organism>
<comment type="subcellular location">
    <subcellularLocation>
        <location evidence="1">Cytoplasm</location>
        <location evidence="1">Cytoskeleton</location>
        <location evidence="1">Cilium axoneme</location>
    </subcellularLocation>
</comment>
<gene>
    <name evidence="3" type="ORF">Vretimale_19383</name>
</gene>
<feature type="non-terminal residue" evidence="3">
    <location>
        <position position="1031"/>
    </location>
</feature>
<dbReference type="SUPFAM" id="SSF52047">
    <property type="entry name" value="RNI-like"/>
    <property type="match status" value="1"/>
</dbReference>
<evidence type="ECO:0000313" key="4">
    <source>
        <dbReference type="Proteomes" id="UP000722791"/>
    </source>
</evidence>
<dbReference type="Proteomes" id="UP000722791">
    <property type="component" value="Unassembled WGS sequence"/>
</dbReference>
<comment type="caution">
    <text evidence="3">The sequence shown here is derived from an EMBL/GenBank/DDBJ whole genome shotgun (WGS) entry which is preliminary data.</text>
</comment>
<evidence type="ECO:0008006" key="5">
    <source>
        <dbReference type="Google" id="ProtNLM"/>
    </source>
</evidence>
<evidence type="ECO:0000313" key="3">
    <source>
        <dbReference type="EMBL" id="GIM16806.1"/>
    </source>
</evidence>
<evidence type="ECO:0000256" key="2">
    <source>
        <dbReference type="SAM" id="MobiDB-lite"/>
    </source>
</evidence>
<reference evidence="3" key="1">
    <citation type="journal article" date="2021" name="Proc. Natl. Acad. Sci. U.S.A.">
        <title>Three genomes in the algal genus Volvox reveal the fate of a haploid sex-determining region after a transition to homothallism.</title>
        <authorList>
            <person name="Yamamoto K."/>
            <person name="Hamaji T."/>
            <person name="Kawai-Toyooka H."/>
            <person name="Matsuzaki R."/>
            <person name="Takahashi F."/>
            <person name="Nishimura Y."/>
            <person name="Kawachi M."/>
            <person name="Noguchi H."/>
            <person name="Minakuchi Y."/>
            <person name="Umen J.G."/>
            <person name="Toyoda A."/>
            <person name="Nozaki H."/>
        </authorList>
    </citation>
    <scope>NUCLEOTIDE SEQUENCE</scope>
    <source>
        <strain evidence="3">NIES-3785</strain>
    </source>
</reference>
<accession>A0A8J4GZ30</accession>
<dbReference type="Gene3D" id="3.80.10.10">
    <property type="entry name" value="Ribonuclease Inhibitor"/>
    <property type="match status" value="1"/>
</dbReference>
<evidence type="ECO:0000256" key="1">
    <source>
        <dbReference type="ARBA" id="ARBA00004430"/>
    </source>
</evidence>
<feature type="region of interest" description="Disordered" evidence="2">
    <location>
        <begin position="506"/>
        <end position="541"/>
    </location>
</feature>
<proteinExistence type="predicted"/>
<protein>
    <recommendedName>
        <fullName evidence="5">F-box domain-containing protein</fullName>
    </recommendedName>
</protein>
<name>A0A8J4GZ30_9CHLO</name>